<reference evidence="2 3" key="1">
    <citation type="journal article" date="2006" name="Science">
        <title>The genome of black cottonwood, Populus trichocarpa (Torr. &amp; Gray).</title>
        <authorList>
            <person name="Tuskan G.A."/>
            <person name="Difazio S."/>
            <person name="Jansson S."/>
            <person name="Bohlmann J."/>
            <person name="Grigoriev I."/>
            <person name="Hellsten U."/>
            <person name="Putnam N."/>
            <person name="Ralph S."/>
            <person name="Rombauts S."/>
            <person name="Salamov A."/>
            <person name="Schein J."/>
            <person name="Sterck L."/>
            <person name="Aerts A."/>
            <person name="Bhalerao R.R."/>
            <person name="Bhalerao R.P."/>
            <person name="Blaudez D."/>
            <person name="Boerjan W."/>
            <person name="Brun A."/>
            <person name="Brunner A."/>
            <person name="Busov V."/>
            <person name="Campbell M."/>
            <person name="Carlson J."/>
            <person name="Chalot M."/>
            <person name="Chapman J."/>
            <person name="Chen G.L."/>
            <person name="Cooper D."/>
            <person name="Coutinho P.M."/>
            <person name="Couturier J."/>
            <person name="Covert S."/>
            <person name="Cronk Q."/>
            <person name="Cunningham R."/>
            <person name="Davis J."/>
            <person name="Degroeve S."/>
            <person name="Dejardin A."/>
            <person name="Depamphilis C."/>
            <person name="Detter J."/>
            <person name="Dirks B."/>
            <person name="Dubchak I."/>
            <person name="Duplessis S."/>
            <person name="Ehlting J."/>
            <person name="Ellis B."/>
            <person name="Gendler K."/>
            <person name="Goodstein D."/>
            <person name="Gribskov M."/>
            <person name="Grimwood J."/>
            <person name="Groover A."/>
            <person name="Gunter L."/>
            <person name="Hamberger B."/>
            <person name="Heinze B."/>
            <person name="Helariutta Y."/>
            <person name="Henrissat B."/>
            <person name="Holligan D."/>
            <person name="Holt R."/>
            <person name="Huang W."/>
            <person name="Islam-Faridi N."/>
            <person name="Jones S."/>
            <person name="Jones-Rhoades M."/>
            <person name="Jorgensen R."/>
            <person name="Joshi C."/>
            <person name="Kangasjarvi J."/>
            <person name="Karlsson J."/>
            <person name="Kelleher C."/>
            <person name="Kirkpatrick R."/>
            <person name="Kirst M."/>
            <person name="Kohler A."/>
            <person name="Kalluri U."/>
            <person name="Larimer F."/>
            <person name="Leebens-Mack J."/>
            <person name="Leple J.C."/>
            <person name="Locascio P."/>
            <person name="Lou Y."/>
            <person name="Lucas S."/>
            <person name="Martin F."/>
            <person name="Montanini B."/>
            <person name="Napoli C."/>
            <person name="Nelson D.R."/>
            <person name="Nelson C."/>
            <person name="Nieminen K."/>
            <person name="Nilsson O."/>
            <person name="Pereda V."/>
            <person name="Peter G."/>
            <person name="Philippe R."/>
            <person name="Pilate G."/>
            <person name="Poliakov A."/>
            <person name="Razumovskaya J."/>
            <person name="Richardson P."/>
            <person name="Rinaldi C."/>
            <person name="Ritland K."/>
            <person name="Rouze P."/>
            <person name="Ryaboy D."/>
            <person name="Schmutz J."/>
            <person name="Schrader J."/>
            <person name="Segerman B."/>
            <person name="Shin H."/>
            <person name="Siddiqui A."/>
            <person name="Sterky F."/>
            <person name="Terry A."/>
            <person name="Tsai C.J."/>
            <person name="Uberbacher E."/>
            <person name="Unneberg P."/>
            <person name="Vahala J."/>
            <person name="Wall K."/>
            <person name="Wessler S."/>
            <person name="Yang G."/>
            <person name="Yin T."/>
            <person name="Douglas C."/>
            <person name="Marra M."/>
            <person name="Sandberg G."/>
            <person name="Van de Peer Y."/>
            <person name="Rokhsar D."/>
        </authorList>
    </citation>
    <scope>NUCLEOTIDE SEQUENCE [LARGE SCALE GENOMIC DNA]</scope>
    <source>
        <strain evidence="3">cv. Nisqually</strain>
    </source>
</reference>
<dbReference type="PANTHER" id="PTHR31672:SF13">
    <property type="entry name" value="F-BOX PROTEIN CPR30-LIKE"/>
    <property type="match status" value="1"/>
</dbReference>
<dbReference type="InterPro" id="IPR050796">
    <property type="entry name" value="SCF_F-box_component"/>
</dbReference>
<dbReference type="AlphaFoldDB" id="A0A2K1X924"/>
<organism evidence="2 3">
    <name type="scientific">Populus trichocarpa</name>
    <name type="common">Western balsam poplar</name>
    <name type="synonym">Populus balsamifera subsp. trichocarpa</name>
    <dbReference type="NCBI Taxonomy" id="3694"/>
    <lineage>
        <taxon>Eukaryota</taxon>
        <taxon>Viridiplantae</taxon>
        <taxon>Streptophyta</taxon>
        <taxon>Embryophyta</taxon>
        <taxon>Tracheophyta</taxon>
        <taxon>Spermatophyta</taxon>
        <taxon>Magnoliopsida</taxon>
        <taxon>eudicotyledons</taxon>
        <taxon>Gunneridae</taxon>
        <taxon>Pentapetalae</taxon>
        <taxon>rosids</taxon>
        <taxon>fabids</taxon>
        <taxon>Malpighiales</taxon>
        <taxon>Salicaceae</taxon>
        <taxon>Saliceae</taxon>
        <taxon>Populus</taxon>
    </lineage>
</organism>
<dbReference type="EMBL" id="CM009305">
    <property type="protein sequence ID" value="PNS97278.1"/>
    <property type="molecule type" value="Genomic_DNA"/>
</dbReference>
<dbReference type="InterPro" id="IPR036047">
    <property type="entry name" value="F-box-like_dom_sf"/>
</dbReference>
<gene>
    <name evidence="2" type="ORF">POPTR_016G012600</name>
</gene>
<accession>A0A2K1X924</accession>
<dbReference type="InParanoid" id="A0A2K1X924"/>
<evidence type="ECO:0000259" key="1">
    <source>
        <dbReference type="Pfam" id="PF00646"/>
    </source>
</evidence>
<dbReference type="Proteomes" id="UP000006729">
    <property type="component" value="Chromosome 16"/>
</dbReference>
<evidence type="ECO:0000313" key="3">
    <source>
        <dbReference type="Proteomes" id="UP000006729"/>
    </source>
</evidence>
<dbReference type="Pfam" id="PF00646">
    <property type="entry name" value="F-box"/>
    <property type="match status" value="1"/>
</dbReference>
<dbReference type="SUPFAM" id="SSF81383">
    <property type="entry name" value="F-box domain"/>
    <property type="match status" value="1"/>
</dbReference>
<sequence length="128" mass="14487">MIAEILCRLQAQKLPCFRSVSKPWCALIDGPNFIKIAFKALFGHNGCFTLKELNHPLMCYNHGIKVLGSVNGLLCVSNVVDDIAVWNPTIRKYCVDGAVWRWGKRSFESEVKVYSLKKQSWGRIGDMP</sequence>
<dbReference type="InterPro" id="IPR001810">
    <property type="entry name" value="F-box_dom"/>
</dbReference>
<protein>
    <recommendedName>
        <fullName evidence="1">F-box domain-containing protein</fullName>
    </recommendedName>
</protein>
<keyword evidence="3" id="KW-1185">Reference proteome</keyword>
<feature type="domain" description="F-box" evidence="1">
    <location>
        <begin position="2"/>
        <end position="34"/>
    </location>
</feature>
<name>A0A2K1X924_POPTR</name>
<evidence type="ECO:0000313" key="2">
    <source>
        <dbReference type="EMBL" id="PNS97278.1"/>
    </source>
</evidence>
<dbReference type="PANTHER" id="PTHR31672">
    <property type="entry name" value="BNACNNG10540D PROTEIN"/>
    <property type="match status" value="1"/>
</dbReference>
<proteinExistence type="predicted"/>